<accession>A0A5B9P1Z2</accession>
<dbReference type="AlphaFoldDB" id="A0A5B9P1Z2"/>
<dbReference type="RefSeq" id="WP_157665163.1">
    <property type="nucleotide sequence ID" value="NZ_CP042912.1"/>
</dbReference>
<sequence length="51" mass="5965">MFSGLLCAQNGSQSEAVKQAQQRQAKMMQTQFFMQQLMQLNFNSELRKELH</sequence>
<dbReference type="KEGG" id="mff:MFFC18_03760"/>
<reference evidence="1 2" key="1">
    <citation type="submission" date="2019-08" db="EMBL/GenBank/DDBJ databases">
        <title>Deep-cultivation of Planctomycetes and their phenomic and genomic characterization uncovers novel biology.</title>
        <authorList>
            <person name="Wiegand S."/>
            <person name="Jogler M."/>
            <person name="Boedeker C."/>
            <person name="Pinto D."/>
            <person name="Vollmers J."/>
            <person name="Rivas-Marin E."/>
            <person name="Kohn T."/>
            <person name="Peeters S.H."/>
            <person name="Heuer A."/>
            <person name="Rast P."/>
            <person name="Oberbeckmann S."/>
            <person name="Bunk B."/>
            <person name="Jeske O."/>
            <person name="Meyerdierks A."/>
            <person name="Storesund J.E."/>
            <person name="Kallscheuer N."/>
            <person name="Luecker S."/>
            <person name="Lage O.M."/>
            <person name="Pohl T."/>
            <person name="Merkel B.J."/>
            <person name="Hornburger P."/>
            <person name="Mueller R.-W."/>
            <person name="Bruemmer F."/>
            <person name="Labrenz M."/>
            <person name="Spormann A.M."/>
            <person name="Op den Camp H."/>
            <person name="Overmann J."/>
            <person name="Amann R."/>
            <person name="Jetten M.S.M."/>
            <person name="Mascher T."/>
            <person name="Medema M.H."/>
            <person name="Devos D.P."/>
            <person name="Kaster A.-K."/>
            <person name="Ovreas L."/>
            <person name="Rohde M."/>
            <person name="Galperin M.Y."/>
            <person name="Jogler C."/>
        </authorList>
    </citation>
    <scope>NUCLEOTIDE SEQUENCE [LARGE SCALE GENOMIC DNA]</scope>
    <source>
        <strain evidence="1 2">FC18</strain>
    </source>
</reference>
<organism evidence="1 2">
    <name type="scientific">Mariniblastus fucicola</name>
    <dbReference type="NCBI Taxonomy" id="980251"/>
    <lineage>
        <taxon>Bacteria</taxon>
        <taxon>Pseudomonadati</taxon>
        <taxon>Planctomycetota</taxon>
        <taxon>Planctomycetia</taxon>
        <taxon>Pirellulales</taxon>
        <taxon>Pirellulaceae</taxon>
        <taxon>Mariniblastus</taxon>
    </lineage>
</organism>
<gene>
    <name evidence="1" type="ORF">MFFC18_03760</name>
</gene>
<protein>
    <submittedName>
        <fullName evidence="1">Uncharacterized protein</fullName>
    </submittedName>
</protein>
<dbReference type="EMBL" id="CP042912">
    <property type="protein sequence ID" value="QEG20527.1"/>
    <property type="molecule type" value="Genomic_DNA"/>
</dbReference>
<name>A0A5B9P1Z2_9BACT</name>
<proteinExistence type="predicted"/>
<keyword evidence="2" id="KW-1185">Reference proteome</keyword>
<evidence type="ECO:0000313" key="2">
    <source>
        <dbReference type="Proteomes" id="UP000322214"/>
    </source>
</evidence>
<evidence type="ECO:0000313" key="1">
    <source>
        <dbReference type="EMBL" id="QEG20527.1"/>
    </source>
</evidence>
<dbReference type="STRING" id="980251.GCA_001642875_02440"/>
<dbReference type="Proteomes" id="UP000322214">
    <property type="component" value="Chromosome"/>
</dbReference>